<dbReference type="Pfam" id="PF13894">
    <property type="entry name" value="zf-C2H2_4"/>
    <property type="match status" value="1"/>
</dbReference>
<evidence type="ECO:0000256" key="1">
    <source>
        <dbReference type="ARBA" id="ARBA00004123"/>
    </source>
</evidence>
<dbReference type="Pfam" id="PF00096">
    <property type="entry name" value="zf-C2H2"/>
    <property type="match status" value="2"/>
</dbReference>
<gene>
    <name evidence="10" type="primary">CSON015632</name>
</gene>
<feature type="domain" description="C2H2-type" evidence="9">
    <location>
        <begin position="591"/>
        <end position="618"/>
    </location>
</feature>
<dbReference type="InterPro" id="IPR036236">
    <property type="entry name" value="Znf_C2H2_sf"/>
</dbReference>
<sequence>MKHWTLIKGKHMKNTTREFCRICDKVVGENGVGFHMEALITKNPLGVCALCSKGLVSAYHLRKRIEETEEHISRYRVKNEENLSDEKNSVQGSSSEDEDEEMPLNKLVPLVKIEADPDASLKIENEERDENSMMEGTKPMDTSEKGDLIQCVLCDYSSHSKGNYQKHVVRVHKRQKMRCDGCKKEFHLIYLLEEHRKTKHEFNHKYVLDKKLLVEESEESESSDSDSSDSEPARRRSSKSKKKTSRMEGELIQCPLCDYQSNVKDNYQKHVIRVHKRARMKCDGCEESFHLIYLLQEHRKWEHNFTHEYVVDESLKMKKFDIKEIIQKKRPIKSSKEPSGADEQNLSNTEEKNEDGTPKRMFACPICPYTGFTRDNLRSHHRKMHDKISYSCDGCSAKFENFYKLLSHRKVNHDFDHEYIVDESLKLQDIARKEKKKIDKGKSHPCPHPGCNRFFKERRYVTKHLRMVHKIKVGGKGRPRLDPNERQTYVYPGYKVMCNHCGKFFSNVTIETHIRNKHPEERDPYICHYCGHESKTKKHLQFHFTNAHDLEIKTIRGTEATYVCQFCPKTFRFSPSRAIHEIRFHTFDYQYKCEICNKKFADKYQLKDHFKRHAEAKRPSLCCNVCGQYFTRKVLLAQHLSTHIENEEFAQNVAHLANMAALNYSKNENY</sequence>
<keyword evidence="5" id="KW-0862">Zinc</keyword>
<dbReference type="GO" id="GO:0008270">
    <property type="term" value="F:zinc ion binding"/>
    <property type="evidence" value="ECO:0007669"/>
    <property type="project" value="UniProtKB-KW"/>
</dbReference>
<dbReference type="Gene3D" id="3.30.160.60">
    <property type="entry name" value="Classic Zinc Finger"/>
    <property type="match status" value="6"/>
</dbReference>
<protein>
    <submittedName>
        <fullName evidence="10">CSON015632 protein</fullName>
    </submittedName>
</protein>
<dbReference type="PROSITE" id="PS50157">
    <property type="entry name" value="ZINC_FINGER_C2H2_2"/>
    <property type="match status" value="5"/>
</dbReference>
<dbReference type="SMART" id="SM00355">
    <property type="entry name" value="ZnF_C2H2"/>
    <property type="match status" value="12"/>
</dbReference>
<evidence type="ECO:0000256" key="7">
    <source>
        <dbReference type="PROSITE-ProRule" id="PRU00042"/>
    </source>
</evidence>
<evidence type="ECO:0000256" key="8">
    <source>
        <dbReference type="SAM" id="MobiDB-lite"/>
    </source>
</evidence>
<feature type="compositionally biased region" description="Basic and acidic residues" evidence="8">
    <location>
        <begin position="76"/>
        <end position="88"/>
    </location>
</feature>
<organism evidence="10">
    <name type="scientific">Culicoides sonorensis</name>
    <name type="common">Biting midge</name>
    <dbReference type="NCBI Taxonomy" id="179676"/>
    <lineage>
        <taxon>Eukaryota</taxon>
        <taxon>Metazoa</taxon>
        <taxon>Ecdysozoa</taxon>
        <taxon>Arthropoda</taxon>
        <taxon>Hexapoda</taxon>
        <taxon>Insecta</taxon>
        <taxon>Pterygota</taxon>
        <taxon>Neoptera</taxon>
        <taxon>Endopterygota</taxon>
        <taxon>Diptera</taxon>
        <taxon>Nematocera</taxon>
        <taxon>Chironomoidea</taxon>
        <taxon>Ceratopogonidae</taxon>
        <taxon>Ceratopogoninae</taxon>
        <taxon>Culicoides</taxon>
        <taxon>Monoculicoides</taxon>
    </lineage>
</organism>
<evidence type="ECO:0000256" key="6">
    <source>
        <dbReference type="ARBA" id="ARBA00023242"/>
    </source>
</evidence>
<dbReference type="GO" id="GO:0005634">
    <property type="term" value="C:nucleus"/>
    <property type="evidence" value="ECO:0007669"/>
    <property type="project" value="UniProtKB-SubCell"/>
</dbReference>
<feature type="region of interest" description="Disordered" evidence="8">
    <location>
        <begin position="123"/>
        <end position="142"/>
    </location>
</feature>
<dbReference type="InterPro" id="IPR013087">
    <property type="entry name" value="Znf_C2H2_type"/>
</dbReference>
<evidence type="ECO:0000256" key="3">
    <source>
        <dbReference type="ARBA" id="ARBA00022737"/>
    </source>
</evidence>
<accession>A0A336LX98</accession>
<dbReference type="PROSITE" id="PS00028">
    <property type="entry name" value="ZINC_FINGER_C2H2_1"/>
    <property type="match status" value="6"/>
</dbReference>
<dbReference type="InterPro" id="IPR012934">
    <property type="entry name" value="Znf_AD"/>
</dbReference>
<feature type="region of interest" description="Disordered" evidence="8">
    <location>
        <begin position="76"/>
        <end position="103"/>
    </location>
</feature>
<comment type="subcellular location">
    <subcellularLocation>
        <location evidence="1">Nucleus</location>
    </subcellularLocation>
</comment>
<reference evidence="10" key="1">
    <citation type="submission" date="2018-07" db="EMBL/GenBank/DDBJ databases">
        <authorList>
            <person name="Quirk P.G."/>
            <person name="Krulwich T.A."/>
        </authorList>
    </citation>
    <scope>NUCLEOTIDE SEQUENCE</scope>
</reference>
<feature type="compositionally biased region" description="Acidic residues" evidence="8">
    <location>
        <begin position="217"/>
        <end position="229"/>
    </location>
</feature>
<evidence type="ECO:0000256" key="5">
    <source>
        <dbReference type="ARBA" id="ARBA00022833"/>
    </source>
</evidence>
<feature type="domain" description="C2H2-type" evidence="9">
    <location>
        <begin position="562"/>
        <end position="590"/>
    </location>
</feature>
<dbReference type="SMART" id="SM00868">
    <property type="entry name" value="zf-AD"/>
    <property type="match status" value="1"/>
</dbReference>
<evidence type="ECO:0000256" key="2">
    <source>
        <dbReference type="ARBA" id="ARBA00022723"/>
    </source>
</evidence>
<keyword evidence="6" id="KW-0539">Nucleus</keyword>
<keyword evidence="4 7" id="KW-0863">Zinc-finger</keyword>
<feature type="domain" description="C2H2-type" evidence="9">
    <location>
        <begin position="444"/>
        <end position="469"/>
    </location>
</feature>
<evidence type="ECO:0000259" key="9">
    <source>
        <dbReference type="PROSITE" id="PS50157"/>
    </source>
</evidence>
<dbReference type="PANTHER" id="PTHR24406">
    <property type="entry name" value="TRANSCRIPTIONAL REPRESSOR CTCFL-RELATED"/>
    <property type="match status" value="1"/>
</dbReference>
<dbReference type="EMBL" id="UFQT01000186">
    <property type="protein sequence ID" value="SSX21283.1"/>
    <property type="molecule type" value="Genomic_DNA"/>
</dbReference>
<feature type="region of interest" description="Disordered" evidence="8">
    <location>
        <begin position="217"/>
        <end position="246"/>
    </location>
</feature>
<dbReference type="VEuPathDB" id="VectorBase:CSON015632"/>
<dbReference type="AlphaFoldDB" id="A0A336LX98"/>
<feature type="region of interest" description="Disordered" evidence="8">
    <location>
        <begin position="331"/>
        <end position="357"/>
    </location>
</feature>
<evidence type="ECO:0000313" key="10">
    <source>
        <dbReference type="EMBL" id="SSX21283.1"/>
    </source>
</evidence>
<proteinExistence type="predicted"/>
<feature type="compositionally biased region" description="Basic residues" evidence="8">
    <location>
        <begin position="235"/>
        <end position="244"/>
    </location>
</feature>
<feature type="domain" description="C2H2-type" evidence="9">
    <location>
        <begin position="390"/>
        <end position="418"/>
    </location>
</feature>
<dbReference type="InterPro" id="IPR050888">
    <property type="entry name" value="ZnF_C2H2-type_TF"/>
</dbReference>
<keyword evidence="2" id="KW-0479">Metal-binding</keyword>
<dbReference type="SUPFAM" id="SSF57667">
    <property type="entry name" value="beta-beta-alpha zinc fingers"/>
    <property type="match status" value="2"/>
</dbReference>
<evidence type="ECO:0000256" key="4">
    <source>
        <dbReference type="ARBA" id="ARBA00022771"/>
    </source>
</evidence>
<feature type="domain" description="C2H2-type" evidence="9">
    <location>
        <begin position="621"/>
        <end position="648"/>
    </location>
</feature>
<name>A0A336LX98_CULSO</name>
<keyword evidence="3" id="KW-0677">Repeat</keyword>